<evidence type="ECO:0000256" key="1">
    <source>
        <dbReference type="ARBA" id="ARBA00022737"/>
    </source>
</evidence>
<dbReference type="Gene3D" id="2.60.40.10">
    <property type="entry name" value="Immunoglobulins"/>
    <property type="match status" value="4"/>
</dbReference>
<organism evidence="5 6">
    <name type="scientific">Deinococcus koreensis</name>
    <dbReference type="NCBI Taxonomy" id="2054903"/>
    <lineage>
        <taxon>Bacteria</taxon>
        <taxon>Thermotogati</taxon>
        <taxon>Deinococcota</taxon>
        <taxon>Deinococci</taxon>
        <taxon>Deinococcales</taxon>
        <taxon>Deinococcaceae</taxon>
        <taxon>Deinococcus</taxon>
    </lineage>
</organism>
<feature type="domain" description="HYR" evidence="4">
    <location>
        <begin position="688"/>
        <end position="768"/>
    </location>
</feature>
<dbReference type="NCBIfam" id="NF038114">
    <property type="entry name" value="rightmost"/>
    <property type="match status" value="1"/>
</dbReference>
<evidence type="ECO:0000256" key="3">
    <source>
        <dbReference type="SAM" id="SignalP"/>
    </source>
</evidence>
<dbReference type="OrthoDB" id="73786at2"/>
<keyword evidence="1" id="KW-0677">Repeat</keyword>
<accession>A0A2K3UU76</accession>
<evidence type="ECO:0000259" key="4">
    <source>
        <dbReference type="PROSITE" id="PS50825"/>
    </source>
</evidence>
<evidence type="ECO:0000256" key="2">
    <source>
        <dbReference type="SAM" id="MobiDB-lite"/>
    </source>
</evidence>
<gene>
    <name evidence="5" type="ORF">CVO96_00800</name>
</gene>
<feature type="domain" description="HYR" evidence="4">
    <location>
        <begin position="531"/>
        <end position="609"/>
    </location>
</feature>
<dbReference type="PROSITE" id="PS50825">
    <property type="entry name" value="HYR"/>
    <property type="match status" value="6"/>
</dbReference>
<comment type="caution">
    <text evidence="5">The sequence shown here is derived from an EMBL/GenBank/DDBJ whole genome shotgun (WGS) entry which is preliminary data.</text>
</comment>
<dbReference type="EMBL" id="PPPD01000001">
    <property type="protein sequence ID" value="PNY80085.1"/>
    <property type="molecule type" value="Genomic_DNA"/>
</dbReference>
<dbReference type="PROSITE" id="PS51257">
    <property type="entry name" value="PROKAR_LIPOPROTEIN"/>
    <property type="match status" value="1"/>
</dbReference>
<dbReference type="PANTHER" id="PTHR24273:SF32">
    <property type="entry name" value="HYALIN"/>
    <property type="match status" value="1"/>
</dbReference>
<feature type="compositionally biased region" description="Low complexity" evidence="2">
    <location>
        <begin position="24"/>
        <end position="37"/>
    </location>
</feature>
<feature type="domain" description="HYR" evidence="4">
    <location>
        <begin position="1169"/>
        <end position="1249"/>
    </location>
</feature>
<feature type="domain" description="HYR" evidence="4">
    <location>
        <begin position="447"/>
        <end position="530"/>
    </location>
</feature>
<dbReference type="RefSeq" id="WP_103309261.1">
    <property type="nucleotide sequence ID" value="NZ_PPPD01000001.1"/>
</dbReference>
<protein>
    <recommendedName>
        <fullName evidence="4">HYR domain-containing protein</fullName>
    </recommendedName>
</protein>
<feature type="region of interest" description="Disordered" evidence="2">
    <location>
        <begin position="21"/>
        <end position="50"/>
    </location>
</feature>
<keyword evidence="6" id="KW-1185">Reference proteome</keyword>
<feature type="signal peptide" evidence="3">
    <location>
        <begin position="1"/>
        <end position="22"/>
    </location>
</feature>
<proteinExistence type="predicted"/>
<evidence type="ECO:0000313" key="6">
    <source>
        <dbReference type="Proteomes" id="UP000236379"/>
    </source>
</evidence>
<sequence>MKRGKLLLPVLTMLALAGCSQSGTPTATTPASAPTAAGRPNIKPLSAGTGDATVGGTQTATVTLSGCANTTIDRTVRYRITGKQDGTATIKFPKGYIYSGGIWIASPPVNLTNASTYQVFTVAPRPTASDAAQNIDVTLTLTIGSHVTANASADVSVAPADISNTNATGSKLTIATNAYAVIGTSITACAPPVANNTAPELTVPMGMMLEATAASTPVTFAPAPTAFDTEDAALNLPLTISCTPATGSGFAVGTTTVSCSVTDSGKRLNGSADSAGPKTTTLSFPVTVTDTTRPLVTVPANISIEATKPQGADVTFAPATATDLASGALTPTCDKASGATFPVGVTTVTCSATDGAGNTGTGTFTVTVTDTAKPVLATHLDVTAEATSASGALVTFTNPTATDIVDTTPTVSCAPVSGGTFALGSTAVSCTATDDAGNSSSSIFNVIVRDTTAPALAPHGAVTAEATSSAGATVTYTSPAASDAVDATPTVSCTPASGSTFALGAHTVSCTATDDAGNHSSSTFSVTVADSTAPVLAAHANITAEATSAAGAVVTFTNPTATDAVSTPNVSCTPASGSTFALGTNTVTCTATDGGGNEATGSFTITVQDKTPPTLHLPSNLTLEATSPAGAMATFSATASDLVSGNVAVSCEPVSGTTLAVGSTTTVECSATDGGGNKATGSFTIAVVDTTKPVLTLSDDLIREATGPMGAAVTFNTSASDLVSGNVSVSCNKTSGATFALGTTPVTCSATDDAGNTASGSFDVTVQDSTKPDLTLSDNLIKEATGPAGAVVTFSNTATDLVDLTVTVVCTPISGSTFALGTERVDCSATDDAGNKATGSFTVEVRDTTAPHLTVPTNLTEEATGPSGAVVTFITSATDLVDGPVAVSCTPASGGTFVLGDTTVNCSATDDAGNKASGSFKVIVRDTTPPSLSLSGNLSAEATGPGGAYVSFTNTAHDLVDGSVTVTCKLGTTTISSSHTFALGTTTVDCSATDAHGNPASGSFNVVIEDRTAPSLRLPAAISLEGDTLGGRNVSFTPSATDLVDGPVAVSCDKASGSLFPVGTTTVTCLAKDGRTPANSATGSFTVTVQDATNPVLTLPGNLTAEATGPGGAAVNFSTSATDLVSGTVSVSCDKASGATFPLGTTTVTCSATDGAGNKATGSFEVKVQDTTAPVLAAHANVTAFATANGVATVTYTNPTATDAISTPTVSCTPASSSPFSVGTKVVTCTATDAAGNASTSTFNVIVAYNFTGFFQPIDMGNVYNTVKVGSAVPVKFKLGGNQGLSIFAPGFPNATSVNCSTSTLDDIEELSAATVSGLSYDATSGQYNYVWKTSSAFKAGSCYQLNVKFIDGNTQSALFKFK</sequence>
<dbReference type="Pfam" id="PF02494">
    <property type="entry name" value="HYR"/>
    <property type="match status" value="12"/>
</dbReference>
<name>A0A2K3UU76_9DEIO</name>
<feature type="domain" description="HYR" evidence="4">
    <location>
        <begin position="289"/>
        <end position="370"/>
    </location>
</feature>
<reference evidence="5 6" key="1">
    <citation type="submission" date="2018-01" db="EMBL/GenBank/DDBJ databases">
        <title>Deinococcus koreensis sp. nov., a radiation-resistant bacterium isolated from river water.</title>
        <authorList>
            <person name="Choi A."/>
        </authorList>
    </citation>
    <scope>NUCLEOTIDE SEQUENCE [LARGE SCALE GENOMIC DNA]</scope>
    <source>
        <strain evidence="5 6">SJW1-2</strain>
    </source>
</reference>
<dbReference type="InterPro" id="IPR013783">
    <property type="entry name" value="Ig-like_fold"/>
</dbReference>
<dbReference type="InterPro" id="IPR003410">
    <property type="entry name" value="HYR_dom"/>
</dbReference>
<dbReference type="PANTHER" id="PTHR24273">
    <property type="entry name" value="FI04643P-RELATED"/>
    <property type="match status" value="1"/>
</dbReference>
<feature type="domain" description="HYR" evidence="4">
    <location>
        <begin position="925"/>
        <end position="1010"/>
    </location>
</feature>
<dbReference type="Proteomes" id="UP000236379">
    <property type="component" value="Unassembled WGS sequence"/>
</dbReference>
<evidence type="ECO:0000313" key="5">
    <source>
        <dbReference type="EMBL" id="PNY80085.1"/>
    </source>
</evidence>
<keyword evidence="3" id="KW-0732">Signal</keyword>
<feature type="chain" id="PRO_5014368368" description="HYR domain-containing protein" evidence="3">
    <location>
        <begin position="23"/>
        <end position="1363"/>
    </location>
</feature>